<proteinExistence type="predicted"/>
<protein>
    <submittedName>
        <fullName evidence="1">Uncharacterized protein</fullName>
    </submittedName>
</protein>
<organism evidence="1 2">
    <name type="scientific">Orenia marismortui</name>
    <dbReference type="NCBI Taxonomy" id="46469"/>
    <lineage>
        <taxon>Bacteria</taxon>
        <taxon>Bacillati</taxon>
        <taxon>Bacillota</taxon>
        <taxon>Clostridia</taxon>
        <taxon>Halanaerobiales</taxon>
        <taxon>Halobacteroidaceae</taxon>
        <taxon>Orenia</taxon>
    </lineage>
</organism>
<gene>
    <name evidence="1" type="ORF">C7959_12026</name>
</gene>
<comment type="caution">
    <text evidence="1">The sequence shown here is derived from an EMBL/GenBank/DDBJ whole genome shotgun (WGS) entry which is preliminary data.</text>
</comment>
<evidence type="ECO:0000313" key="2">
    <source>
        <dbReference type="Proteomes" id="UP000295832"/>
    </source>
</evidence>
<sequence>MTYKDCLDENGQEIISKKAEWLRQVLAEEYGIETEEQLDQALEELEKEWDEIFYPSKEVS</sequence>
<accession>A0A4V3GXR1</accession>
<name>A0A4V3GXR1_9FIRM</name>
<evidence type="ECO:0000313" key="1">
    <source>
        <dbReference type="EMBL" id="TDX49132.1"/>
    </source>
</evidence>
<reference evidence="1 2" key="1">
    <citation type="submission" date="2019-03" db="EMBL/GenBank/DDBJ databases">
        <title>Subsurface microbial communities from deep shales in Ohio and West Virginia, USA.</title>
        <authorList>
            <person name="Wrighton K."/>
        </authorList>
    </citation>
    <scope>NUCLEOTIDE SEQUENCE [LARGE SCALE GENOMIC DNA]</scope>
    <source>
        <strain evidence="1 2">MSL 6dP</strain>
    </source>
</reference>
<dbReference type="Proteomes" id="UP000295832">
    <property type="component" value="Unassembled WGS sequence"/>
</dbReference>
<keyword evidence="2" id="KW-1185">Reference proteome</keyword>
<dbReference type="AlphaFoldDB" id="A0A4V3GXR1"/>
<dbReference type="EMBL" id="SOEG01000020">
    <property type="protein sequence ID" value="TDX49132.1"/>
    <property type="molecule type" value="Genomic_DNA"/>
</dbReference>